<dbReference type="EMBL" id="OBQI01000002">
    <property type="protein sequence ID" value="SOC48798.1"/>
    <property type="molecule type" value="Genomic_DNA"/>
</dbReference>
<dbReference type="Proteomes" id="UP000219435">
    <property type="component" value="Unassembled WGS sequence"/>
</dbReference>
<sequence>MGGAPGNGADRPAAPRNLAGVTEQTPQPRRLADRLFGAVTPAPAARPQAPRPVAPRSVRQAAALVAVEAAGFVVLALVLLWLTVTGDPESVPRALAEVVLVGLVAGVLGAAAAGLRRLAGWARGPVIALQVFFGASGIVAAFQAGRPDIGVPVLALVAAVLYLLMTPEARLAYLDR</sequence>
<evidence type="ECO:0000313" key="3">
    <source>
        <dbReference type="EMBL" id="SOC48798.1"/>
    </source>
</evidence>
<keyword evidence="2" id="KW-0812">Transmembrane</keyword>
<feature type="transmembrane region" description="Helical" evidence="2">
    <location>
        <begin position="149"/>
        <end position="166"/>
    </location>
</feature>
<accession>A0A285V5D1</accession>
<evidence type="ECO:0000256" key="1">
    <source>
        <dbReference type="SAM" id="MobiDB-lite"/>
    </source>
</evidence>
<organism evidence="3 4">
    <name type="scientific">Blastococcus aggregatus</name>
    <dbReference type="NCBI Taxonomy" id="38502"/>
    <lineage>
        <taxon>Bacteria</taxon>
        <taxon>Bacillati</taxon>
        <taxon>Actinomycetota</taxon>
        <taxon>Actinomycetes</taxon>
        <taxon>Geodermatophilales</taxon>
        <taxon>Geodermatophilaceae</taxon>
        <taxon>Blastococcus</taxon>
    </lineage>
</organism>
<keyword evidence="2" id="KW-1133">Transmembrane helix</keyword>
<gene>
    <name evidence="3" type="ORF">SAMN05660748_1508</name>
</gene>
<reference evidence="4" key="1">
    <citation type="submission" date="2017-08" db="EMBL/GenBank/DDBJ databases">
        <authorList>
            <person name="Varghese N."/>
            <person name="Submissions S."/>
        </authorList>
    </citation>
    <scope>NUCLEOTIDE SEQUENCE [LARGE SCALE GENOMIC DNA]</scope>
    <source>
        <strain evidence="4">DSM 4725</strain>
    </source>
</reference>
<feature type="transmembrane region" description="Helical" evidence="2">
    <location>
        <begin position="126"/>
        <end position="143"/>
    </location>
</feature>
<dbReference type="AlphaFoldDB" id="A0A285V5D1"/>
<evidence type="ECO:0000313" key="4">
    <source>
        <dbReference type="Proteomes" id="UP000219435"/>
    </source>
</evidence>
<evidence type="ECO:0000256" key="2">
    <source>
        <dbReference type="SAM" id="Phobius"/>
    </source>
</evidence>
<feature type="transmembrane region" description="Helical" evidence="2">
    <location>
        <begin position="61"/>
        <end position="82"/>
    </location>
</feature>
<protein>
    <submittedName>
        <fullName evidence="3">Uncharacterized protein</fullName>
    </submittedName>
</protein>
<keyword evidence="2" id="KW-0472">Membrane</keyword>
<keyword evidence="4" id="KW-1185">Reference proteome</keyword>
<feature type="transmembrane region" description="Helical" evidence="2">
    <location>
        <begin position="94"/>
        <end position="114"/>
    </location>
</feature>
<feature type="region of interest" description="Disordered" evidence="1">
    <location>
        <begin position="1"/>
        <end position="28"/>
    </location>
</feature>
<proteinExistence type="predicted"/>
<name>A0A285V5D1_9ACTN</name>